<keyword evidence="4" id="KW-1185">Reference proteome</keyword>
<evidence type="ECO:0000259" key="1">
    <source>
        <dbReference type="Pfam" id="PF00078"/>
    </source>
</evidence>
<dbReference type="InterPro" id="IPR043502">
    <property type="entry name" value="DNA/RNA_pol_sf"/>
</dbReference>
<evidence type="ECO:0008006" key="5">
    <source>
        <dbReference type="Google" id="ProtNLM"/>
    </source>
</evidence>
<dbReference type="SUPFAM" id="SSF56672">
    <property type="entry name" value="DNA/RNA polymerases"/>
    <property type="match status" value="1"/>
</dbReference>
<dbReference type="PANTHER" id="PTHR37984:SF11">
    <property type="entry name" value="INTEGRASE CATALYTIC DOMAIN-CONTAINING PROTEIN"/>
    <property type="match status" value="1"/>
</dbReference>
<dbReference type="Pfam" id="PF17921">
    <property type="entry name" value="Integrase_H2C2"/>
    <property type="match status" value="1"/>
</dbReference>
<gene>
    <name evidence="3" type="ORF">RRG08_037244</name>
</gene>
<dbReference type="Gene3D" id="3.10.10.10">
    <property type="entry name" value="HIV Type 1 Reverse Transcriptase, subunit A, domain 1"/>
    <property type="match status" value="1"/>
</dbReference>
<dbReference type="FunFam" id="3.30.70.270:FF:000063">
    <property type="entry name" value="Zinc knuckle domaincontaining protein"/>
    <property type="match status" value="1"/>
</dbReference>
<comment type="caution">
    <text evidence="3">The sequence shown here is derived from an EMBL/GenBank/DDBJ whole genome shotgun (WGS) entry which is preliminary data.</text>
</comment>
<evidence type="ECO:0000259" key="2">
    <source>
        <dbReference type="Pfam" id="PF17921"/>
    </source>
</evidence>
<protein>
    <recommendedName>
        <fullName evidence="5">Reverse transcriptase domain-containing protein</fullName>
    </recommendedName>
</protein>
<dbReference type="Proteomes" id="UP001283361">
    <property type="component" value="Unassembled WGS sequence"/>
</dbReference>
<accession>A0AAE0YNH6</accession>
<feature type="domain" description="Reverse transcriptase" evidence="1">
    <location>
        <begin position="38"/>
        <end position="183"/>
    </location>
</feature>
<dbReference type="CDD" id="cd01647">
    <property type="entry name" value="RT_LTR"/>
    <property type="match status" value="1"/>
</dbReference>
<dbReference type="InterPro" id="IPR050951">
    <property type="entry name" value="Retrovirus_Pol_polyprotein"/>
</dbReference>
<evidence type="ECO:0000313" key="3">
    <source>
        <dbReference type="EMBL" id="KAK3750803.1"/>
    </source>
</evidence>
<dbReference type="InterPro" id="IPR000477">
    <property type="entry name" value="RT_dom"/>
</dbReference>
<sequence>MALFVVDTTNYRKPQFGRNRVRMRNRLRRISTTFLSWNRSDRTINKDNDLVNDLNGAMMFSKIDLKNGYHQLELSEDSKYMYITTFSTHAGIFQYNRLHFRINSASEIFQHQIENLIQGIQAKNYNDDIIIYGKFNTGNIEEATRDHDENLKKLLNRLKENHVTANADKCVFHKTHLKFHGYIFSKDGISADPEKVQALKDARPPENPKEVCSFLGMANYAVRFIPNFATISEPLRTLTHKNTTWKWTDEEENSFNKIKSNQLVIPRSLQHKCIDLAHEGHLGIMKAKQLIRQKFCFPGVDAMVEDKIKNCISCQSCT</sequence>
<dbReference type="InterPro" id="IPR041588">
    <property type="entry name" value="Integrase_H2C2"/>
</dbReference>
<feature type="domain" description="Integrase zinc-binding" evidence="2">
    <location>
        <begin position="265"/>
        <end position="316"/>
    </location>
</feature>
<proteinExistence type="predicted"/>
<evidence type="ECO:0000313" key="4">
    <source>
        <dbReference type="Proteomes" id="UP001283361"/>
    </source>
</evidence>
<dbReference type="InterPro" id="IPR043128">
    <property type="entry name" value="Rev_trsase/Diguanyl_cyclase"/>
</dbReference>
<dbReference type="PANTHER" id="PTHR37984">
    <property type="entry name" value="PROTEIN CBG26694"/>
    <property type="match status" value="1"/>
</dbReference>
<dbReference type="EMBL" id="JAWDGP010005847">
    <property type="protein sequence ID" value="KAK3750803.1"/>
    <property type="molecule type" value="Genomic_DNA"/>
</dbReference>
<dbReference type="Gene3D" id="3.30.70.270">
    <property type="match status" value="2"/>
</dbReference>
<dbReference type="Pfam" id="PF00078">
    <property type="entry name" value="RVT_1"/>
    <property type="match status" value="1"/>
</dbReference>
<dbReference type="AlphaFoldDB" id="A0AAE0YNH6"/>
<name>A0AAE0YNH6_9GAST</name>
<reference evidence="3" key="1">
    <citation type="journal article" date="2023" name="G3 (Bethesda)">
        <title>A reference genome for the long-term kleptoplast-retaining sea slug Elysia crispata morphotype clarki.</title>
        <authorList>
            <person name="Eastman K.E."/>
            <person name="Pendleton A.L."/>
            <person name="Shaikh M.A."/>
            <person name="Suttiyut T."/>
            <person name="Ogas R."/>
            <person name="Tomko P."/>
            <person name="Gavelis G."/>
            <person name="Widhalm J.R."/>
            <person name="Wisecaver J.H."/>
        </authorList>
    </citation>
    <scope>NUCLEOTIDE SEQUENCE</scope>
    <source>
        <strain evidence="3">ECLA1</strain>
    </source>
</reference>
<organism evidence="3 4">
    <name type="scientific">Elysia crispata</name>
    <name type="common">lettuce slug</name>
    <dbReference type="NCBI Taxonomy" id="231223"/>
    <lineage>
        <taxon>Eukaryota</taxon>
        <taxon>Metazoa</taxon>
        <taxon>Spiralia</taxon>
        <taxon>Lophotrochozoa</taxon>
        <taxon>Mollusca</taxon>
        <taxon>Gastropoda</taxon>
        <taxon>Heterobranchia</taxon>
        <taxon>Euthyneura</taxon>
        <taxon>Panpulmonata</taxon>
        <taxon>Sacoglossa</taxon>
        <taxon>Placobranchoidea</taxon>
        <taxon>Plakobranchidae</taxon>
        <taxon>Elysia</taxon>
    </lineage>
</organism>